<name>A0A0F9LWI5_9ZZZZ</name>
<feature type="non-terminal residue" evidence="1">
    <location>
        <position position="1"/>
    </location>
</feature>
<protein>
    <submittedName>
        <fullName evidence="1">Uncharacterized protein</fullName>
    </submittedName>
</protein>
<sequence>MSKKMPKIKELWMLWVPKNNDFAIAIDDPVTHNAYLCTKSKAGAIALGEHQLEGYEIESIPVRVI</sequence>
<gene>
    <name evidence="1" type="ORF">LCGC14_1147230</name>
</gene>
<organism evidence="1">
    <name type="scientific">marine sediment metagenome</name>
    <dbReference type="NCBI Taxonomy" id="412755"/>
    <lineage>
        <taxon>unclassified sequences</taxon>
        <taxon>metagenomes</taxon>
        <taxon>ecological metagenomes</taxon>
    </lineage>
</organism>
<comment type="caution">
    <text evidence="1">The sequence shown here is derived from an EMBL/GenBank/DDBJ whole genome shotgun (WGS) entry which is preliminary data.</text>
</comment>
<proteinExistence type="predicted"/>
<dbReference type="EMBL" id="LAZR01005490">
    <property type="protein sequence ID" value="KKM99509.1"/>
    <property type="molecule type" value="Genomic_DNA"/>
</dbReference>
<reference evidence="1" key="1">
    <citation type="journal article" date="2015" name="Nature">
        <title>Complex archaea that bridge the gap between prokaryotes and eukaryotes.</title>
        <authorList>
            <person name="Spang A."/>
            <person name="Saw J.H."/>
            <person name="Jorgensen S.L."/>
            <person name="Zaremba-Niedzwiedzka K."/>
            <person name="Martijn J."/>
            <person name="Lind A.E."/>
            <person name="van Eijk R."/>
            <person name="Schleper C."/>
            <person name="Guy L."/>
            <person name="Ettema T.J."/>
        </authorList>
    </citation>
    <scope>NUCLEOTIDE SEQUENCE</scope>
</reference>
<evidence type="ECO:0000313" key="1">
    <source>
        <dbReference type="EMBL" id="KKM99509.1"/>
    </source>
</evidence>
<dbReference type="AlphaFoldDB" id="A0A0F9LWI5"/>
<accession>A0A0F9LWI5</accession>